<dbReference type="AlphaFoldDB" id="A0A9Q3JHL6"/>
<comment type="caution">
    <text evidence="2">The sequence shown here is derived from an EMBL/GenBank/DDBJ whole genome shotgun (WGS) entry which is preliminary data.</text>
</comment>
<organism evidence="2 3">
    <name type="scientific">Austropuccinia psidii MF-1</name>
    <dbReference type="NCBI Taxonomy" id="1389203"/>
    <lineage>
        <taxon>Eukaryota</taxon>
        <taxon>Fungi</taxon>
        <taxon>Dikarya</taxon>
        <taxon>Basidiomycota</taxon>
        <taxon>Pucciniomycotina</taxon>
        <taxon>Pucciniomycetes</taxon>
        <taxon>Pucciniales</taxon>
        <taxon>Sphaerophragmiaceae</taxon>
        <taxon>Austropuccinia</taxon>
    </lineage>
</organism>
<reference evidence="2" key="1">
    <citation type="submission" date="2021-03" db="EMBL/GenBank/DDBJ databases">
        <title>Draft genome sequence of rust myrtle Austropuccinia psidii MF-1, a brazilian biotype.</title>
        <authorList>
            <person name="Quecine M.C."/>
            <person name="Pachon D.M.R."/>
            <person name="Bonatelli M.L."/>
            <person name="Correr F.H."/>
            <person name="Franceschini L.M."/>
            <person name="Leite T.F."/>
            <person name="Margarido G.R.A."/>
            <person name="Almeida C.A."/>
            <person name="Ferrarezi J.A."/>
            <person name="Labate C.A."/>
        </authorList>
    </citation>
    <scope>NUCLEOTIDE SEQUENCE</scope>
    <source>
        <strain evidence="2">MF-1</strain>
    </source>
</reference>
<feature type="compositionally biased region" description="Polar residues" evidence="1">
    <location>
        <begin position="60"/>
        <end position="72"/>
    </location>
</feature>
<evidence type="ECO:0000313" key="2">
    <source>
        <dbReference type="EMBL" id="MBW0561745.1"/>
    </source>
</evidence>
<dbReference type="Proteomes" id="UP000765509">
    <property type="component" value="Unassembled WGS sequence"/>
</dbReference>
<protein>
    <submittedName>
        <fullName evidence="2">Uncharacterized protein</fullName>
    </submittedName>
</protein>
<proteinExistence type="predicted"/>
<feature type="compositionally biased region" description="Basic and acidic residues" evidence="1">
    <location>
        <begin position="10"/>
        <end position="24"/>
    </location>
</feature>
<evidence type="ECO:0000256" key="1">
    <source>
        <dbReference type="SAM" id="MobiDB-lite"/>
    </source>
</evidence>
<feature type="region of interest" description="Disordered" evidence="1">
    <location>
        <begin position="60"/>
        <end position="97"/>
    </location>
</feature>
<name>A0A9Q3JHL6_9BASI</name>
<feature type="region of interest" description="Disordered" evidence="1">
    <location>
        <begin position="1"/>
        <end position="24"/>
    </location>
</feature>
<dbReference type="EMBL" id="AVOT02071449">
    <property type="protein sequence ID" value="MBW0561745.1"/>
    <property type="molecule type" value="Genomic_DNA"/>
</dbReference>
<accession>A0A9Q3JHL6</accession>
<evidence type="ECO:0000313" key="3">
    <source>
        <dbReference type="Proteomes" id="UP000765509"/>
    </source>
</evidence>
<gene>
    <name evidence="2" type="ORF">O181_101460</name>
</gene>
<sequence>MMEQSNSPPKKQEKKLIDDHTDKKEATIAQIEGLGNLKTPQISPANENIQINVGRRKTQQRALAQEAQSQAQKEYKNETQKYLKKKIPGAYHEKDEA</sequence>
<keyword evidence="3" id="KW-1185">Reference proteome</keyword>